<evidence type="ECO:0000256" key="2">
    <source>
        <dbReference type="ARBA" id="ARBA00023027"/>
    </source>
</evidence>
<dbReference type="SUPFAM" id="SSF51735">
    <property type="entry name" value="NAD(P)-binding Rossmann-fold domains"/>
    <property type="match status" value="1"/>
</dbReference>
<dbReference type="GO" id="GO:0051287">
    <property type="term" value="F:NAD binding"/>
    <property type="evidence" value="ECO:0007669"/>
    <property type="project" value="InterPro"/>
</dbReference>
<dbReference type="CDD" id="cd12164">
    <property type="entry name" value="GDH_like_2"/>
    <property type="match status" value="1"/>
</dbReference>
<reference evidence="4" key="1">
    <citation type="submission" date="2020-12" db="EMBL/GenBank/DDBJ databases">
        <title>Methylobrevis albus sp. nov., isolated from fresh water lack sediment.</title>
        <authorList>
            <person name="Zou Q."/>
        </authorList>
    </citation>
    <scope>NUCLEOTIDE SEQUENCE</scope>
    <source>
        <strain evidence="4">L22</strain>
    </source>
</reference>
<organism evidence="4 5">
    <name type="scientific">Methylobrevis albus</name>
    <dbReference type="NCBI Taxonomy" id="2793297"/>
    <lineage>
        <taxon>Bacteria</taxon>
        <taxon>Pseudomonadati</taxon>
        <taxon>Pseudomonadota</taxon>
        <taxon>Alphaproteobacteria</taxon>
        <taxon>Hyphomicrobiales</taxon>
        <taxon>Pleomorphomonadaceae</taxon>
        <taxon>Methylobrevis</taxon>
    </lineage>
</organism>
<evidence type="ECO:0000313" key="5">
    <source>
        <dbReference type="Proteomes" id="UP000631694"/>
    </source>
</evidence>
<dbReference type="Proteomes" id="UP000631694">
    <property type="component" value="Unassembled WGS sequence"/>
</dbReference>
<comment type="caution">
    <text evidence="4">The sequence shown here is derived from an EMBL/GenBank/DDBJ whole genome shotgun (WGS) entry which is preliminary data.</text>
</comment>
<dbReference type="SUPFAM" id="SSF52283">
    <property type="entry name" value="Formate/glycerate dehydrogenase catalytic domain-like"/>
    <property type="match status" value="1"/>
</dbReference>
<evidence type="ECO:0000259" key="3">
    <source>
        <dbReference type="Pfam" id="PF02826"/>
    </source>
</evidence>
<dbReference type="AlphaFoldDB" id="A0A931I0F7"/>
<sequence length="314" mass="33768">MTVLFAVAGWSPEHWVAAYREADPERAVVVAPELGDPAAIRYALAWKPPAGLLAGLPNLEVIFSLGAGVDHLLGDPTLPDLPLVRIVDPDLTRRMTDWVVLQALMHLRAQRTYDRQQRERRWAQHPYPTATDVRVGIMGFGVLGRAAARTLAAIGFDVAGWSRTPPADATGFPVFSGEAGLGDFLGRTDILVVLLPLTPETRGILGRPLFERLARDCALGGPVLINAGRGGLQVEADIVAAIGDGTLIGASLDVFATEPLPETSPLWADERVIITPHIAAESDPRALSRYVAGQIAAHERGEPLQNLVDRARGY</sequence>
<keyword evidence="1" id="KW-0560">Oxidoreductase</keyword>
<dbReference type="Pfam" id="PF02826">
    <property type="entry name" value="2-Hacid_dh_C"/>
    <property type="match status" value="1"/>
</dbReference>
<dbReference type="InterPro" id="IPR036291">
    <property type="entry name" value="NAD(P)-bd_dom_sf"/>
</dbReference>
<dbReference type="EMBL" id="JADZLT010000043">
    <property type="protein sequence ID" value="MBH0237462.1"/>
    <property type="molecule type" value="Genomic_DNA"/>
</dbReference>
<dbReference type="PANTHER" id="PTHR43333">
    <property type="entry name" value="2-HACID_DH_C DOMAIN-CONTAINING PROTEIN"/>
    <property type="match status" value="1"/>
</dbReference>
<name>A0A931I0F7_9HYPH</name>
<gene>
    <name evidence="4" type="ORF">I5731_06475</name>
</gene>
<evidence type="ECO:0000256" key="1">
    <source>
        <dbReference type="ARBA" id="ARBA00023002"/>
    </source>
</evidence>
<dbReference type="Gene3D" id="3.40.50.720">
    <property type="entry name" value="NAD(P)-binding Rossmann-like Domain"/>
    <property type="match status" value="2"/>
</dbReference>
<accession>A0A931I0F7</accession>
<proteinExistence type="predicted"/>
<keyword evidence="5" id="KW-1185">Reference proteome</keyword>
<feature type="domain" description="D-isomer specific 2-hydroxyacid dehydrogenase NAD-binding" evidence="3">
    <location>
        <begin position="102"/>
        <end position="279"/>
    </location>
</feature>
<dbReference type="GO" id="GO:0016491">
    <property type="term" value="F:oxidoreductase activity"/>
    <property type="evidence" value="ECO:0007669"/>
    <property type="project" value="UniProtKB-KW"/>
</dbReference>
<keyword evidence="2" id="KW-0520">NAD</keyword>
<dbReference type="PANTHER" id="PTHR43333:SF1">
    <property type="entry name" value="D-ISOMER SPECIFIC 2-HYDROXYACID DEHYDROGENASE NAD-BINDING DOMAIN-CONTAINING PROTEIN"/>
    <property type="match status" value="1"/>
</dbReference>
<evidence type="ECO:0000313" key="4">
    <source>
        <dbReference type="EMBL" id="MBH0237462.1"/>
    </source>
</evidence>
<dbReference type="RefSeq" id="WP_197310553.1">
    <property type="nucleotide sequence ID" value="NZ_JADZLT010000043.1"/>
</dbReference>
<dbReference type="InterPro" id="IPR006140">
    <property type="entry name" value="D-isomer_DH_NAD-bd"/>
</dbReference>
<protein>
    <submittedName>
        <fullName evidence="4">Glyoxylate/hydroxypyruvate reductase A</fullName>
    </submittedName>
</protein>